<dbReference type="HOGENOM" id="CLU_009583_0_3_0"/>
<dbReference type="KEGG" id="nde:NIDE2853"/>
<dbReference type="Pfam" id="PF00534">
    <property type="entry name" value="Glycos_transf_1"/>
    <property type="match status" value="1"/>
</dbReference>
<dbReference type="Proteomes" id="UP000001660">
    <property type="component" value="Chromosome"/>
</dbReference>
<dbReference type="PANTHER" id="PTHR45947">
    <property type="entry name" value="SULFOQUINOVOSYL TRANSFERASE SQD2"/>
    <property type="match status" value="1"/>
</dbReference>
<dbReference type="PANTHER" id="PTHR45947:SF14">
    <property type="entry name" value="SLL1723 PROTEIN"/>
    <property type="match status" value="1"/>
</dbReference>
<dbReference type="GO" id="GO:0016757">
    <property type="term" value="F:glycosyltransferase activity"/>
    <property type="evidence" value="ECO:0007669"/>
    <property type="project" value="UniProtKB-KW"/>
</dbReference>
<dbReference type="InterPro" id="IPR001296">
    <property type="entry name" value="Glyco_trans_1"/>
</dbReference>
<proteinExistence type="predicted"/>
<dbReference type="CDD" id="cd03811">
    <property type="entry name" value="GT4_GT28_WabH-like"/>
    <property type="match status" value="1"/>
</dbReference>
<dbReference type="EMBL" id="FP929003">
    <property type="protein sequence ID" value="CBK42556.1"/>
    <property type="molecule type" value="Genomic_DNA"/>
</dbReference>
<dbReference type="AlphaFoldDB" id="D8PH19"/>
<dbReference type="OrthoDB" id="9775208at2"/>
<reference evidence="3 4" key="1">
    <citation type="journal article" date="2010" name="Proc. Natl. Acad. Sci. U.S.A.">
        <title>A Nitrospira metagenome illuminates the physiology and evolution of globally important nitrite-oxidizing bacteria.</title>
        <authorList>
            <person name="Lucker S."/>
            <person name="Wagner M."/>
            <person name="Maixner F."/>
            <person name="Pelletier E."/>
            <person name="Koch H."/>
            <person name="Vacherie B."/>
            <person name="Rattei T."/>
            <person name="Sinninghe Damste J."/>
            <person name="Spieck E."/>
            <person name="Le Paslier D."/>
            <person name="Daims H."/>
        </authorList>
    </citation>
    <scope>NUCLEOTIDE SEQUENCE [LARGE SCALE GENOMIC DNA]</scope>
</reference>
<accession>D8PH19</accession>
<dbReference type="STRING" id="330214.NIDE2853"/>
<evidence type="ECO:0000313" key="3">
    <source>
        <dbReference type="EMBL" id="CBK42556.1"/>
    </source>
</evidence>
<dbReference type="Pfam" id="PF13439">
    <property type="entry name" value="Glyco_transf_4"/>
    <property type="match status" value="1"/>
</dbReference>
<dbReference type="CAZy" id="GT4">
    <property type="family name" value="Glycosyltransferase Family 4"/>
</dbReference>
<keyword evidence="3" id="KW-0328">Glycosyltransferase</keyword>
<protein>
    <submittedName>
        <fullName evidence="3">Putative Glycosyl transferase, group 1</fullName>
        <ecNumber evidence="3">2.4.1.-</ecNumber>
    </submittedName>
</protein>
<dbReference type="InterPro" id="IPR050194">
    <property type="entry name" value="Glycosyltransferase_grp1"/>
</dbReference>
<name>D8PH19_9BACT</name>
<dbReference type="SUPFAM" id="SSF53756">
    <property type="entry name" value="UDP-Glycosyltransferase/glycogen phosphorylase"/>
    <property type="match status" value="1"/>
</dbReference>
<evidence type="ECO:0000313" key="4">
    <source>
        <dbReference type="Proteomes" id="UP000001660"/>
    </source>
</evidence>
<evidence type="ECO:0000259" key="1">
    <source>
        <dbReference type="Pfam" id="PF00534"/>
    </source>
</evidence>
<dbReference type="Gene3D" id="3.40.50.2000">
    <property type="entry name" value="Glycogen Phosphorylase B"/>
    <property type="match status" value="2"/>
</dbReference>
<keyword evidence="4" id="KW-1185">Reference proteome</keyword>
<keyword evidence="3" id="KW-0808">Transferase</keyword>
<feature type="domain" description="Glycosyltransferase subfamily 4-like N-terminal" evidence="2">
    <location>
        <begin position="24"/>
        <end position="184"/>
    </location>
</feature>
<dbReference type="InterPro" id="IPR028098">
    <property type="entry name" value="Glyco_trans_4-like_N"/>
</dbReference>
<organism evidence="3 4">
    <name type="scientific">Nitrospira defluvii</name>
    <dbReference type="NCBI Taxonomy" id="330214"/>
    <lineage>
        <taxon>Bacteria</taxon>
        <taxon>Pseudomonadati</taxon>
        <taxon>Nitrospirota</taxon>
        <taxon>Nitrospiria</taxon>
        <taxon>Nitrospirales</taxon>
        <taxon>Nitrospiraceae</taxon>
        <taxon>Nitrospira</taxon>
    </lineage>
</organism>
<dbReference type="EC" id="2.4.1.-" evidence="3"/>
<dbReference type="eggNOG" id="COG0438">
    <property type="taxonomic scope" value="Bacteria"/>
</dbReference>
<evidence type="ECO:0000259" key="2">
    <source>
        <dbReference type="Pfam" id="PF13439"/>
    </source>
</evidence>
<gene>
    <name evidence="3" type="ORF">NIDE2853</name>
</gene>
<sequence length="383" mass="42163">MDDVSQRASTIKVCHVAMGDLWAGAEVQLLALMTHLVRLQGFEWSVILFNEGRLADELRKLPLSLTVIPERHHSTIAITYRLAKIFRQFHPDIVHTHKYKDSILGALVARFVRVPHVVRVVHGMPEPFRGLRNVKMAGYTVVDRLVTGRLIDKVVAVSSDIEKVLARTYGSNRVVCIHNGIDLDAVHVTMQRPEMRRVWHINDKAVLIGTVGRLVPVKGHAVLLEVLGILRQSNHNVTLCIVGDGPLGRDIEAEANRLGLGQSVIFCGHQVQSYDFINMMDIFVLPSLHEGIPMVLLEALALKRPVIASRVGGIPEVVSHGHSGMLVSPSNAAELASAIRNLIEDPAKAAAYGAAGRSRVECEFSARIMANRTAAMYRSLGKN</sequence>
<feature type="domain" description="Glycosyl transferase family 1" evidence="1">
    <location>
        <begin position="192"/>
        <end position="358"/>
    </location>
</feature>